<keyword evidence="2" id="KW-1185">Reference proteome</keyword>
<dbReference type="EMBL" id="NIZV01000176">
    <property type="protein sequence ID" value="RSM02409.1"/>
    <property type="molecule type" value="Genomic_DNA"/>
</dbReference>
<sequence>MGVCDSNLFKNASRPPVWIADQRTDNACRTASDVNSITSPPSAFTQPLHILIPAKPGSDLHLDNSVPSRFVRIAFEALPLAGAPPDVDSILPDNEQSLLPPLSYTDRSQLTPSILRFLLGRYDRCIKPQYDVVVPGLLNHDGASFKKLPDASKFKVLMACAIAAAREAYTTPNWKPLAQICREWANELVTPIISAGDSDTLTAILLLLVYELADPSRGFAWELLDLAARTCLQLGWHQAPLIHHSVGAEQGDSSLNTGGARPCGPDEIRLMSVLKEIEGRPNMLSGSKLPTTSENETVHNLYVQVSDQLYGRGQVYETQACPFVGEVGTLMELLETVQTQHPVAKETWLAFLPICFKHKQCIFCFQEADEDNVRGMRTLRRKVVSAASELITSVHQSAISQYGFIPPIIASSKALISGCSIATSISKRWTLAQSHTNDLIKCTEILTMFAPHWKGGKDYLGVWRTIIDLLDLGQPKNT</sequence>
<evidence type="ECO:0000313" key="1">
    <source>
        <dbReference type="EMBL" id="RSM02409.1"/>
    </source>
</evidence>
<dbReference type="AlphaFoldDB" id="A0A428TK71"/>
<dbReference type="Proteomes" id="UP000288429">
    <property type="component" value="Unassembled WGS sequence"/>
</dbReference>
<dbReference type="CDD" id="cd12148">
    <property type="entry name" value="fungal_TF_MHR"/>
    <property type="match status" value="1"/>
</dbReference>
<comment type="caution">
    <text evidence="1">The sequence shown here is derived from an EMBL/GenBank/DDBJ whole genome shotgun (WGS) entry which is preliminary data.</text>
</comment>
<protein>
    <recommendedName>
        <fullName evidence="3">Transcription factor domain-containing protein</fullName>
    </recommendedName>
</protein>
<evidence type="ECO:0000313" key="2">
    <source>
        <dbReference type="Proteomes" id="UP000288429"/>
    </source>
</evidence>
<reference evidence="1 2" key="1">
    <citation type="submission" date="2017-06" db="EMBL/GenBank/DDBJ databases">
        <title>Cmopartive genomic analysis of Ambrosia Fusariam Clade fungi.</title>
        <authorList>
            <person name="Stajich J.E."/>
            <person name="Carrillo J."/>
            <person name="Kijimoto T."/>
            <person name="Eskalen A."/>
            <person name="O'Donnell K."/>
            <person name="Kasson M."/>
        </authorList>
    </citation>
    <scope>NUCLEOTIDE SEQUENCE [LARGE SCALE GENOMIC DNA]</scope>
    <source>
        <strain evidence="1 2">NRRL 20438</strain>
    </source>
</reference>
<proteinExistence type="predicted"/>
<gene>
    <name evidence="1" type="ORF">CDV31_010911</name>
</gene>
<accession>A0A428TK71</accession>
<evidence type="ECO:0008006" key="3">
    <source>
        <dbReference type="Google" id="ProtNLM"/>
    </source>
</evidence>
<organism evidence="1 2">
    <name type="scientific">Fusarium ambrosium</name>
    <dbReference type="NCBI Taxonomy" id="131363"/>
    <lineage>
        <taxon>Eukaryota</taxon>
        <taxon>Fungi</taxon>
        <taxon>Dikarya</taxon>
        <taxon>Ascomycota</taxon>
        <taxon>Pezizomycotina</taxon>
        <taxon>Sordariomycetes</taxon>
        <taxon>Hypocreomycetidae</taxon>
        <taxon>Hypocreales</taxon>
        <taxon>Nectriaceae</taxon>
        <taxon>Fusarium</taxon>
        <taxon>Fusarium solani species complex</taxon>
    </lineage>
</organism>
<name>A0A428TK71_9HYPO</name>